<proteinExistence type="predicted"/>
<reference evidence="3" key="1">
    <citation type="submission" date="2018-11" db="EMBL/GenBank/DDBJ databases">
        <title>Rhizobium chutanense sp. nov., isolated from root nodules of Phaseolus vulgaris in China.</title>
        <authorList>
            <person name="Huo Y."/>
        </authorList>
    </citation>
    <scope>NUCLEOTIDE SEQUENCE [LARGE SCALE GENOMIC DNA]</scope>
    <source>
        <strain evidence="3">CCBAU 65647</strain>
    </source>
</reference>
<dbReference type="AlphaFoldDB" id="A0A3S0SDG7"/>
<accession>A0A3S0SDG7</accession>
<keyword evidence="3" id="KW-1185">Reference proteome</keyword>
<gene>
    <name evidence="2" type="ORF">EFQ99_09550</name>
</gene>
<sequence length="71" mass="7603">MRVVCWDKTPPQPLPTRGRGYRAALLGRDLPTTTNIRVGTEGRGTREPSPLWGGLGGVSASRLESQGGNSR</sequence>
<organism evidence="2 3">
    <name type="scientific">Rhizobium vallis</name>
    <dbReference type="NCBI Taxonomy" id="634290"/>
    <lineage>
        <taxon>Bacteria</taxon>
        <taxon>Pseudomonadati</taxon>
        <taxon>Pseudomonadota</taxon>
        <taxon>Alphaproteobacteria</taxon>
        <taxon>Hyphomicrobiales</taxon>
        <taxon>Rhizobiaceae</taxon>
        <taxon>Rhizobium/Agrobacterium group</taxon>
        <taxon>Rhizobium</taxon>
    </lineage>
</organism>
<feature type="compositionally biased region" description="Polar residues" evidence="1">
    <location>
        <begin position="62"/>
        <end position="71"/>
    </location>
</feature>
<dbReference type="EMBL" id="RJTH01000002">
    <property type="protein sequence ID" value="RUM26485.1"/>
    <property type="molecule type" value="Genomic_DNA"/>
</dbReference>
<dbReference type="Proteomes" id="UP000278823">
    <property type="component" value="Unassembled WGS sequence"/>
</dbReference>
<name>A0A3S0SDG7_9HYPH</name>
<feature type="region of interest" description="Disordered" evidence="1">
    <location>
        <begin position="34"/>
        <end position="71"/>
    </location>
</feature>
<protein>
    <submittedName>
        <fullName evidence="2">Uncharacterized protein</fullName>
    </submittedName>
</protein>
<comment type="caution">
    <text evidence="2">The sequence shown here is derived from an EMBL/GenBank/DDBJ whole genome shotgun (WGS) entry which is preliminary data.</text>
</comment>
<dbReference type="OrthoDB" id="8396702at2"/>
<evidence type="ECO:0000313" key="3">
    <source>
        <dbReference type="Proteomes" id="UP000278823"/>
    </source>
</evidence>
<evidence type="ECO:0000256" key="1">
    <source>
        <dbReference type="SAM" id="MobiDB-lite"/>
    </source>
</evidence>
<evidence type="ECO:0000313" key="2">
    <source>
        <dbReference type="EMBL" id="RUM26485.1"/>
    </source>
</evidence>